<gene>
    <name evidence="2" type="ORF">SAMN02910429_01557</name>
</gene>
<accession>A0A1H9TBY2</accession>
<dbReference type="PROSITE" id="PS51372">
    <property type="entry name" value="PRD_2"/>
    <property type="match status" value="1"/>
</dbReference>
<dbReference type="Gene3D" id="2.30.24.10">
    <property type="entry name" value="CAT RNA-binding domain"/>
    <property type="match status" value="1"/>
</dbReference>
<dbReference type="EMBL" id="FOGW01000015">
    <property type="protein sequence ID" value="SER94299.1"/>
    <property type="molecule type" value="Genomic_DNA"/>
</dbReference>
<dbReference type="RefSeq" id="WP_074730717.1">
    <property type="nucleotide sequence ID" value="NZ_FOGW01000015.1"/>
</dbReference>
<feature type="domain" description="PRD" evidence="1">
    <location>
        <begin position="1"/>
        <end position="87"/>
    </location>
</feature>
<dbReference type="InterPro" id="IPR011608">
    <property type="entry name" value="PRD"/>
</dbReference>
<organism evidence="2 3">
    <name type="scientific">Lachnobacterium bovis</name>
    <dbReference type="NCBI Taxonomy" id="140626"/>
    <lineage>
        <taxon>Bacteria</taxon>
        <taxon>Bacillati</taxon>
        <taxon>Bacillota</taxon>
        <taxon>Clostridia</taxon>
        <taxon>Lachnospirales</taxon>
        <taxon>Lachnospiraceae</taxon>
        <taxon>Lachnobacterium</taxon>
    </lineage>
</organism>
<evidence type="ECO:0000259" key="1">
    <source>
        <dbReference type="PROSITE" id="PS51372"/>
    </source>
</evidence>
<proteinExistence type="predicted"/>
<dbReference type="SUPFAM" id="SSF63520">
    <property type="entry name" value="PTS-regulatory domain, PRD"/>
    <property type="match status" value="1"/>
</dbReference>
<evidence type="ECO:0000313" key="2">
    <source>
        <dbReference type="EMBL" id="SER94299.1"/>
    </source>
</evidence>
<dbReference type="Proteomes" id="UP000182471">
    <property type="component" value="Unassembled WGS sequence"/>
</dbReference>
<dbReference type="GO" id="GO:0006355">
    <property type="term" value="P:regulation of DNA-templated transcription"/>
    <property type="evidence" value="ECO:0007669"/>
    <property type="project" value="InterPro"/>
</dbReference>
<dbReference type="InterPro" id="IPR036650">
    <property type="entry name" value="CAT_RNA-bd_dom_sf"/>
</dbReference>
<dbReference type="SMART" id="SM01061">
    <property type="entry name" value="CAT_RBD"/>
    <property type="match status" value="1"/>
</dbReference>
<dbReference type="GO" id="GO:0003723">
    <property type="term" value="F:RNA binding"/>
    <property type="evidence" value="ECO:0007669"/>
    <property type="project" value="InterPro"/>
</dbReference>
<dbReference type="SUPFAM" id="SSF50151">
    <property type="entry name" value="SacY-like RNA-binding domain"/>
    <property type="match status" value="1"/>
</dbReference>
<protein>
    <submittedName>
        <fullName evidence="2">Transcriptional antiterminator, BglG family</fullName>
    </submittedName>
</protein>
<dbReference type="InterPro" id="IPR004341">
    <property type="entry name" value="CAT_RNA-bd_dom"/>
</dbReference>
<sequence length="115" mass="13203">MIIAKVINNNVVSSHDDKGIEVIVMGKGIVFENALLWEIKRYYKDEFNAGLKAIEVVRKRTGIVLPEDEAASVAMLTHLKFFVQRAISRKYYETDDQVELLNEIKKPVMRSINVH</sequence>
<dbReference type="AlphaFoldDB" id="A0A1H9TBY2"/>
<reference evidence="3" key="1">
    <citation type="submission" date="2016-10" db="EMBL/GenBank/DDBJ databases">
        <authorList>
            <person name="Varghese N."/>
            <person name="Submissions S."/>
        </authorList>
    </citation>
    <scope>NUCLEOTIDE SEQUENCE [LARGE SCALE GENOMIC DNA]</scope>
    <source>
        <strain evidence="3">S1b</strain>
    </source>
</reference>
<keyword evidence="3" id="KW-1185">Reference proteome</keyword>
<dbReference type="Pfam" id="PF03123">
    <property type="entry name" value="CAT_RBD"/>
    <property type="match status" value="1"/>
</dbReference>
<dbReference type="InterPro" id="IPR036634">
    <property type="entry name" value="PRD_sf"/>
</dbReference>
<evidence type="ECO:0000313" key="3">
    <source>
        <dbReference type="Proteomes" id="UP000182471"/>
    </source>
</evidence>
<name>A0A1H9TBY2_9FIRM</name>